<keyword evidence="2" id="KW-1185">Reference proteome</keyword>
<comment type="caution">
    <text evidence="1">The sequence shown here is derived from an EMBL/GenBank/DDBJ whole genome shotgun (WGS) entry which is preliminary data.</text>
</comment>
<evidence type="ECO:0000313" key="2">
    <source>
        <dbReference type="Proteomes" id="UP001307849"/>
    </source>
</evidence>
<dbReference type="Proteomes" id="UP001307849">
    <property type="component" value="Unassembled WGS sequence"/>
</dbReference>
<dbReference type="EMBL" id="JAVHJM010000009">
    <property type="protein sequence ID" value="KAK6506521.1"/>
    <property type="molecule type" value="Genomic_DNA"/>
</dbReference>
<dbReference type="AlphaFoldDB" id="A0AAN8RUR0"/>
<name>A0AAN8RUR0_9PEZI</name>
<evidence type="ECO:0000313" key="1">
    <source>
        <dbReference type="EMBL" id="KAK6506521.1"/>
    </source>
</evidence>
<organism evidence="1 2">
    <name type="scientific">Arthrobotrys conoides</name>
    <dbReference type="NCBI Taxonomy" id="74498"/>
    <lineage>
        <taxon>Eukaryota</taxon>
        <taxon>Fungi</taxon>
        <taxon>Dikarya</taxon>
        <taxon>Ascomycota</taxon>
        <taxon>Pezizomycotina</taxon>
        <taxon>Orbiliomycetes</taxon>
        <taxon>Orbiliales</taxon>
        <taxon>Orbiliaceae</taxon>
        <taxon>Arthrobotrys</taxon>
    </lineage>
</organism>
<reference evidence="1 2" key="1">
    <citation type="submission" date="2019-10" db="EMBL/GenBank/DDBJ databases">
        <authorList>
            <person name="Palmer J.M."/>
        </authorList>
    </citation>
    <scope>NUCLEOTIDE SEQUENCE [LARGE SCALE GENOMIC DNA]</scope>
    <source>
        <strain evidence="1 2">TWF506</strain>
    </source>
</reference>
<accession>A0AAN8RUR0</accession>
<gene>
    <name evidence="1" type="ORF">TWF506_011427</name>
</gene>
<proteinExistence type="predicted"/>
<protein>
    <submittedName>
        <fullName evidence="1">Uncharacterized protein</fullName>
    </submittedName>
</protein>
<sequence length="292" mass="32353">MANKTKSYFLAPTFDWAPDVVKLGSIIKLKDEPHVNKIEPLNLDSETILTDIKSFYSHHFIGGSGFGGGIFAAFLKYIFGLGTDAGMAQSRNEEMEIVCKKLETTYFEPTQQYLRDSLANALKDGTMAAYMKSRGFGDRRKLFMVTGIKVAEGIRVSTSHTKSVGFLARVNVDTTFFTAAPFEFGPGIGIERRESQEVIFKSDGPIILAYRLAEIVRKKKKDPKLKAANRGALMSGRFARDDPAEDFELETQDFDGDGFLEFGIEKEIPVMACAEDIKSSVVVDSAIEIQPV</sequence>